<dbReference type="AlphaFoldDB" id="G0MRK1"/>
<sequence>MKRDAKNHPRNRLMECYIRGAPTYSAIVKIDHNDAPLEAQDFEPCIVYSMNRKKRWEIDQDMANKKEVIIHREISELRYAWWSLKDVHFSHCFYNSRPVGSNEEVAGYHIIKMPKNFKKVFDKKCIRDIGWRSPEILGTATREHLTPIQYELKENGTEWDRDEGPEFLEEEEDALEAETEKPTGFYNFEDYFVVKKQRKQKGWITV</sequence>
<name>G0MRK1_CAEBE</name>
<protein>
    <submittedName>
        <fullName evidence="1">Uncharacterized protein</fullName>
    </submittedName>
</protein>
<organism evidence="2">
    <name type="scientific">Caenorhabditis brenneri</name>
    <name type="common">Nematode worm</name>
    <dbReference type="NCBI Taxonomy" id="135651"/>
    <lineage>
        <taxon>Eukaryota</taxon>
        <taxon>Metazoa</taxon>
        <taxon>Ecdysozoa</taxon>
        <taxon>Nematoda</taxon>
        <taxon>Chromadorea</taxon>
        <taxon>Rhabditida</taxon>
        <taxon>Rhabditina</taxon>
        <taxon>Rhabditomorpha</taxon>
        <taxon>Rhabditoidea</taxon>
        <taxon>Rhabditidae</taxon>
        <taxon>Peloderinae</taxon>
        <taxon>Caenorhabditis</taxon>
    </lineage>
</organism>
<evidence type="ECO:0000313" key="2">
    <source>
        <dbReference type="Proteomes" id="UP000008068"/>
    </source>
</evidence>
<reference evidence="2" key="1">
    <citation type="submission" date="2011-07" db="EMBL/GenBank/DDBJ databases">
        <authorList>
            <consortium name="Caenorhabditis brenneri Sequencing and Analysis Consortium"/>
            <person name="Wilson R.K."/>
        </authorList>
    </citation>
    <scope>NUCLEOTIDE SEQUENCE [LARGE SCALE GENOMIC DNA]</scope>
    <source>
        <strain evidence="2">PB2801</strain>
    </source>
</reference>
<accession>G0MRK1</accession>
<dbReference type="eggNOG" id="ENOG502TFZJ">
    <property type="taxonomic scope" value="Eukaryota"/>
</dbReference>
<dbReference type="EMBL" id="GL379809">
    <property type="protein sequence ID" value="EGT42532.1"/>
    <property type="molecule type" value="Genomic_DNA"/>
</dbReference>
<dbReference type="OrthoDB" id="5793534at2759"/>
<dbReference type="Proteomes" id="UP000008068">
    <property type="component" value="Unassembled WGS sequence"/>
</dbReference>
<keyword evidence="2" id="KW-1185">Reference proteome</keyword>
<dbReference type="InParanoid" id="G0MRK1"/>
<proteinExistence type="predicted"/>
<evidence type="ECO:0000313" key="1">
    <source>
        <dbReference type="EMBL" id="EGT42532.1"/>
    </source>
</evidence>
<dbReference type="STRING" id="135651.G0MRK1"/>
<dbReference type="HOGENOM" id="CLU_1246364_0_0_1"/>
<gene>
    <name evidence="1" type="ORF">CAEBREN_04130</name>
</gene>